<proteinExistence type="inferred from homology"/>
<dbReference type="Pfam" id="PF12146">
    <property type="entry name" value="Hydrolase_4"/>
    <property type="match status" value="1"/>
</dbReference>
<accession>A0A1W2TTS7</accession>
<dbReference type="PANTHER" id="PTHR47751:SF2">
    <property type="entry name" value="DLTD N-TERMINAL DOMAIN PROTEIN (AFU_ORTHOLOGUE AFUA_8G00380)-RELATED"/>
    <property type="match status" value="1"/>
</dbReference>
<dbReference type="PANTHER" id="PTHR47751">
    <property type="entry name" value="SUPERFAMILY HYDROLASE, PUTATIVE (AFU_ORTHOLOGUE AFUA_2G16580)-RELATED"/>
    <property type="match status" value="1"/>
</dbReference>
<dbReference type="AlphaFoldDB" id="A0A1W2TTS7"/>
<reference evidence="4" key="1">
    <citation type="submission" date="2016-03" db="EMBL/GenBank/DDBJ databases">
        <title>Draft genome sequence of Rosellinia necatrix.</title>
        <authorList>
            <person name="Kanematsu S."/>
        </authorList>
    </citation>
    <scope>NUCLEOTIDE SEQUENCE [LARGE SCALE GENOMIC DNA]</scope>
    <source>
        <strain evidence="4">W97</strain>
    </source>
</reference>
<evidence type="ECO:0000256" key="2">
    <source>
        <dbReference type="SAM" id="MobiDB-lite"/>
    </source>
</evidence>
<comment type="similarity">
    <text evidence="1">Belongs to the polyketide transferase af380 family.</text>
</comment>
<dbReference type="InterPro" id="IPR022742">
    <property type="entry name" value="Hydrolase_4"/>
</dbReference>
<dbReference type="ESTHER" id="rosne-a0a1w2tts7">
    <property type="family name" value="Thiohydrolase"/>
</dbReference>
<feature type="domain" description="Serine aminopeptidase S33" evidence="3">
    <location>
        <begin position="77"/>
        <end position="324"/>
    </location>
</feature>
<evidence type="ECO:0000256" key="1">
    <source>
        <dbReference type="ARBA" id="ARBA00029464"/>
    </source>
</evidence>
<protein>
    <recommendedName>
        <fullName evidence="3">Serine aminopeptidase S33 domain-containing protein</fullName>
    </recommendedName>
</protein>
<dbReference type="Gene3D" id="3.40.50.1820">
    <property type="entry name" value="alpha/beta hydrolase"/>
    <property type="match status" value="1"/>
</dbReference>
<evidence type="ECO:0000259" key="3">
    <source>
        <dbReference type="Pfam" id="PF12146"/>
    </source>
</evidence>
<sequence>MTAFDDLILPVPPSQLGLSQNLATRSRDPTPVDDGLASRSLPPLGATTNFPERHKLVKIKTIDGITLEALFYEVEGPAAAVVMSHGFNCVKEMSLADTAEAFHSAGFNVLLYDSRGVGGSEGMPRNQIDPVKMVEDISDVVSFTAALSSVDSRRILLWGMSFGATVSGVAATVDRRVAGVLMVCPIFGFVRADRRAGVFAQLMRDRRSQLRGNAPFTIPPFDSRGENPAGFAGAGGAGGREAYGLMRAAAERGHPNFRDRITLQTYHKLALFRPKELLADMLEGIPTMMVVPELDEMSPPAEQCAVFESLKTPKRLYYVVGEGHMSILTGEGSVALRETMIEFFNSALEGKIVLE</sequence>
<name>A0A1W2TTS7_ROSNE</name>
<keyword evidence="5" id="KW-1185">Reference proteome</keyword>
<dbReference type="Proteomes" id="UP000054516">
    <property type="component" value="Unassembled WGS sequence"/>
</dbReference>
<organism evidence="4">
    <name type="scientific">Rosellinia necatrix</name>
    <name type="common">White root-rot fungus</name>
    <dbReference type="NCBI Taxonomy" id="77044"/>
    <lineage>
        <taxon>Eukaryota</taxon>
        <taxon>Fungi</taxon>
        <taxon>Dikarya</taxon>
        <taxon>Ascomycota</taxon>
        <taxon>Pezizomycotina</taxon>
        <taxon>Sordariomycetes</taxon>
        <taxon>Xylariomycetidae</taxon>
        <taxon>Xylariales</taxon>
        <taxon>Xylariaceae</taxon>
        <taxon>Rosellinia</taxon>
    </lineage>
</organism>
<dbReference type="Gene3D" id="1.10.10.800">
    <property type="match status" value="1"/>
</dbReference>
<dbReference type="InterPro" id="IPR051411">
    <property type="entry name" value="Polyketide_trans_af380"/>
</dbReference>
<evidence type="ECO:0000313" key="4">
    <source>
        <dbReference type="EMBL" id="GAP91977.2"/>
    </source>
</evidence>
<dbReference type="InterPro" id="IPR029058">
    <property type="entry name" value="AB_hydrolase_fold"/>
</dbReference>
<dbReference type="EMBL" id="DF977502">
    <property type="protein sequence ID" value="GAP91977.2"/>
    <property type="molecule type" value="Genomic_DNA"/>
</dbReference>
<dbReference type="OMA" id="RYPYGHF"/>
<dbReference type="OrthoDB" id="2498029at2759"/>
<dbReference type="SUPFAM" id="SSF53474">
    <property type="entry name" value="alpha/beta-Hydrolases"/>
    <property type="match status" value="1"/>
</dbReference>
<feature type="region of interest" description="Disordered" evidence="2">
    <location>
        <begin position="18"/>
        <end position="47"/>
    </location>
</feature>
<evidence type="ECO:0000313" key="5">
    <source>
        <dbReference type="Proteomes" id="UP000054516"/>
    </source>
</evidence>
<gene>
    <name evidence="4" type="ORF">SAMD00023353_5700320</name>
</gene>